<name>A0A1V9X5B2_9ACAR</name>
<evidence type="ECO:0000256" key="2">
    <source>
        <dbReference type="SAM" id="MobiDB-lite"/>
    </source>
</evidence>
<keyword evidence="1" id="KW-0175">Coiled coil</keyword>
<feature type="coiled-coil region" evidence="1">
    <location>
        <begin position="67"/>
        <end position="94"/>
    </location>
</feature>
<keyword evidence="3" id="KW-1133">Transmembrane helix</keyword>
<dbReference type="AlphaFoldDB" id="A0A1V9X5B2"/>
<keyword evidence="3" id="KW-0472">Membrane</keyword>
<evidence type="ECO:0000313" key="4">
    <source>
        <dbReference type="EMBL" id="OQR68571.1"/>
    </source>
</evidence>
<protein>
    <submittedName>
        <fullName evidence="4">Vesicle-associated membrane protein/synaptobrevin-binding protein-like</fullName>
    </submittedName>
</protein>
<feature type="compositionally biased region" description="Polar residues" evidence="2">
    <location>
        <begin position="37"/>
        <end position="64"/>
    </location>
</feature>
<sequence>MDSKLRCVFEWSNLDEDSAPTNLRVSTLASHDPQEVFSASVQNQEPTETSAQRSTTQLESSMDTASADAIREEVKKLRDENLQLRKENATLKEEGLRHRVTHTNQGSVARESQAPDLPAVPNLTSSSPLSRVSYNTLLIYAVMLIVCGFIIGKFIF</sequence>
<comment type="caution">
    <text evidence="4">The sequence shown here is derived from an EMBL/GenBank/DDBJ whole genome shotgun (WGS) entry which is preliminary data.</text>
</comment>
<proteinExistence type="predicted"/>
<accession>A0A1V9X5B2</accession>
<gene>
    <name evidence="4" type="ORF">BIW11_04535</name>
</gene>
<organism evidence="4 5">
    <name type="scientific">Tropilaelaps mercedesae</name>
    <dbReference type="NCBI Taxonomy" id="418985"/>
    <lineage>
        <taxon>Eukaryota</taxon>
        <taxon>Metazoa</taxon>
        <taxon>Ecdysozoa</taxon>
        <taxon>Arthropoda</taxon>
        <taxon>Chelicerata</taxon>
        <taxon>Arachnida</taxon>
        <taxon>Acari</taxon>
        <taxon>Parasitiformes</taxon>
        <taxon>Mesostigmata</taxon>
        <taxon>Gamasina</taxon>
        <taxon>Dermanyssoidea</taxon>
        <taxon>Laelapidae</taxon>
        <taxon>Tropilaelaps</taxon>
    </lineage>
</organism>
<keyword evidence="3" id="KW-0812">Transmembrane</keyword>
<dbReference type="STRING" id="418985.A0A1V9X5B2"/>
<keyword evidence="5" id="KW-1185">Reference proteome</keyword>
<dbReference type="Proteomes" id="UP000192247">
    <property type="component" value="Unassembled WGS sequence"/>
</dbReference>
<evidence type="ECO:0000256" key="3">
    <source>
        <dbReference type="SAM" id="Phobius"/>
    </source>
</evidence>
<dbReference type="EMBL" id="MNPL01024332">
    <property type="protein sequence ID" value="OQR68571.1"/>
    <property type="molecule type" value="Genomic_DNA"/>
</dbReference>
<evidence type="ECO:0000256" key="1">
    <source>
        <dbReference type="SAM" id="Coils"/>
    </source>
</evidence>
<feature type="transmembrane region" description="Helical" evidence="3">
    <location>
        <begin position="137"/>
        <end position="155"/>
    </location>
</feature>
<feature type="region of interest" description="Disordered" evidence="2">
    <location>
        <begin position="34"/>
        <end position="66"/>
    </location>
</feature>
<evidence type="ECO:0000313" key="5">
    <source>
        <dbReference type="Proteomes" id="UP000192247"/>
    </source>
</evidence>
<reference evidence="4 5" key="1">
    <citation type="journal article" date="2017" name="Gigascience">
        <title>Draft genome of the honey bee ectoparasitic mite, Tropilaelaps mercedesae, is shaped by the parasitic life history.</title>
        <authorList>
            <person name="Dong X."/>
            <person name="Armstrong S.D."/>
            <person name="Xia D."/>
            <person name="Makepeace B.L."/>
            <person name="Darby A.C."/>
            <person name="Kadowaki T."/>
        </authorList>
    </citation>
    <scope>NUCLEOTIDE SEQUENCE [LARGE SCALE GENOMIC DNA]</scope>
    <source>
        <strain evidence="4">Wuxi-XJTLU</strain>
    </source>
</reference>
<dbReference type="InParanoid" id="A0A1V9X5B2"/>